<organism evidence="3">
    <name type="scientific">Angiostrongylus costaricensis</name>
    <name type="common">Nematode worm</name>
    <dbReference type="NCBI Taxonomy" id="334426"/>
    <lineage>
        <taxon>Eukaryota</taxon>
        <taxon>Metazoa</taxon>
        <taxon>Ecdysozoa</taxon>
        <taxon>Nematoda</taxon>
        <taxon>Chromadorea</taxon>
        <taxon>Rhabditida</taxon>
        <taxon>Rhabditina</taxon>
        <taxon>Rhabditomorpha</taxon>
        <taxon>Strongyloidea</taxon>
        <taxon>Metastrongylidae</taxon>
        <taxon>Angiostrongylus</taxon>
    </lineage>
</organism>
<protein>
    <submittedName>
        <fullName evidence="3">Neur_chan_LBD domain-containing protein</fullName>
    </submittedName>
</protein>
<evidence type="ECO:0000313" key="2">
    <source>
        <dbReference type="Proteomes" id="UP000267027"/>
    </source>
</evidence>
<name>A0A0R3Q1F9_ANGCS</name>
<evidence type="ECO:0000313" key="3">
    <source>
        <dbReference type="WBParaSite" id="ACOC_0001284101-mRNA-1"/>
    </source>
</evidence>
<gene>
    <name evidence="1" type="ORF">ACOC_LOCUS12842</name>
</gene>
<dbReference type="EMBL" id="UYYA01005253">
    <property type="protein sequence ID" value="VDM64427.1"/>
    <property type="molecule type" value="Genomic_DNA"/>
</dbReference>
<accession>A0A0R3Q1F9</accession>
<dbReference type="WBParaSite" id="ACOC_0001284101-mRNA-1">
    <property type="protein sequence ID" value="ACOC_0001284101-mRNA-1"/>
    <property type="gene ID" value="ACOC_0001284101"/>
</dbReference>
<reference evidence="1 2" key="2">
    <citation type="submission" date="2018-11" db="EMBL/GenBank/DDBJ databases">
        <authorList>
            <consortium name="Pathogen Informatics"/>
        </authorList>
    </citation>
    <scope>NUCLEOTIDE SEQUENCE [LARGE SCALE GENOMIC DNA]</scope>
    <source>
        <strain evidence="1 2">Costa Rica</strain>
    </source>
</reference>
<reference evidence="3" key="1">
    <citation type="submission" date="2017-02" db="UniProtKB">
        <authorList>
            <consortium name="WormBaseParasite"/>
        </authorList>
    </citation>
    <scope>IDENTIFICATION</scope>
</reference>
<sequence>MIRIDDSLCFLLSMWCLRCSIEPEVEYHPNGASLLDNLLLYRMAAAGNDSSSGSNLFFSGQLIPQKSVSLSDSMECNNISITAEEDLTKYDGE</sequence>
<dbReference type="AlphaFoldDB" id="A0A0R3Q1F9"/>
<dbReference type="Proteomes" id="UP000267027">
    <property type="component" value="Unassembled WGS sequence"/>
</dbReference>
<keyword evidence="2" id="KW-1185">Reference proteome</keyword>
<evidence type="ECO:0000313" key="1">
    <source>
        <dbReference type="EMBL" id="VDM64427.1"/>
    </source>
</evidence>
<proteinExistence type="predicted"/>